<dbReference type="Gene3D" id="3.40.50.1820">
    <property type="entry name" value="alpha/beta hydrolase"/>
    <property type="match status" value="1"/>
</dbReference>
<dbReference type="EMBL" id="JAAGKO020000056">
    <property type="protein sequence ID" value="MDI5966642.1"/>
    <property type="molecule type" value="Genomic_DNA"/>
</dbReference>
<feature type="domain" description="Peptidase S9 prolyl oligopeptidase catalytic" evidence="3">
    <location>
        <begin position="488"/>
        <end position="686"/>
    </location>
</feature>
<feature type="compositionally biased region" description="Basic residues" evidence="2">
    <location>
        <begin position="124"/>
        <end position="137"/>
    </location>
</feature>
<keyword evidence="5" id="KW-1185">Reference proteome</keyword>
<gene>
    <name evidence="4" type="ORF">POF43_028600</name>
</gene>
<dbReference type="RefSeq" id="WP_271323235.1">
    <property type="nucleotide sequence ID" value="NZ_JAAGKO020000056.1"/>
</dbReference>
<dbReference type="PANTHER" id="PTHR42776">
    <property type="entry name" value="SERINE PEPTIDASE S9 FAMILY MEMBER"/>
    <property type="match status" value="1"/>
</dbReference>
<accession>A0ABT6W7B3</accession>
<name>A0ABT6W7B3_9ACTN</name>
<evidence type="ECO:0000256" key="2">
    <source>
        <dbReference type="SAM" id="MobiDB-lite"/>
    </source>
</evidence>
<reference evidence="4 5" key="1">
    <citation type="submission" date="2023-05" db="EMBL/GenBank/DDBJ databases">
        <title>Streptantibioticus silvisoli sp. nov., acidotolerant actinomycetes 1 from pine litter.</title>
        <authorList>
            <person name="Swiecimska M."/>
            <person name="Golinska P."/>
            <person name="Sangal V."/>
            <person name="Wachnowicz B."/>
            <person name="Goodfellow M."/>
        </authorList>
    </citation>
    <scope>NUCLEOTIDE SEQUENCE [LARGE SCALE GENOMIC DNA]</scope>
    <source>
        <strain evidence="4 5">SL54</strain>
    </source>
</reference>
<sequence>MATVTEDGGPGAAALEVLLAQPRVRTAHRLGDGLLVEADLRRPGRADPVPYVLGYGPAPATADRPPGDAGRRTAPHGTATVTAPDRAPAQPVLEYAYAGASSVTVTGDGGHLFLSDMRPGTGRPRGHTGRALWRHRPGPRRAPELVLSAPRGLLSYAAASSTAVAAAWLRSGARSLAEDLRAREAAAPDAPTATLVGGDLWPRSMYHEAGETVRLLWSGPPAESEGADGTRLLTPPLDQDMRLTGELALTPDGLRCAAGVVRFLPGGHRRHGQLLFPVRDPADATAVWAPDDDLTEAVAAPDGAWFACTAERIAAPGRGPRQEVVLLAADGSRLERAAPGHRDWLRPRSWAAPDTLLCVGERDGRRRLWRVRPGDGRAEPIEVAGSVLAVTGVPGEAVVVRSGIDLPPEVVSVPLASAGRPTGPAGARRLLAPAAAAAPTGRMERLTYRAPDGSVWSSWLCLPRTGADRPLPVLVWCHGGPLSSWTDWSWRWNPWPFVAEGYAVLMPDPPLSVGYGQPAVERGWGHWTSQVAAVAAAQVRSALARPDLDAGRVAAMGGSFGGYLALALGTLLPEVRLIASHAGWADFAAVARVCDLHWHWLREYGPVDTAPGYARESLRLAAIDPGVRVLLSHGCEDTHVPMGESRAIHRSLETRGVDVRLMLLPDERHTIGKPANVTAWYRWVLDACHTVLGPRSTSKEPCTP</sequence>
<evidence type="ECO:0000256" key="1">
    <source>
        <dbReference type="ARBA" id="ARBA00022801"/>
    </source>
</evidence>
<comment type="caution">
    <text evidence="4">The sequence shown here is derived from an EMBL/GenBank/DDBJ whole genome shotgun (WGS) entry which is preliminary data.</text>
</comment>
<dbReference type="PANTHER" id="PTHR42776:SF27">
    <property type="entry name" value="DIPEPTIDYL PEPTIDASE FAMILY MEMBER 6"/>
    <property type="match status" value="1"/>
</dbReference>
<feature type="region of interest" description="Disordered" evidence="2">
    <location>
        <begin position="56"/>
        <end position="87"/>
    </location>
</feature>
<proteinExistence type="predicted"/>
<dbReference type="InterPro" id="IPR029058">
    <property type="entry name" value="AB_hydrolase_fold"/>
</dbReference>
<dbReference type="SUPFAM" id="SSF50993">
    <property type="entry name" value="Peptidase/esterase 'gauge' domain"/>
    <property type="match status" value="1"/>
</dbReference>
<organism evidence="4 5">
    <name type="scientific">Streptantibioticus silvisoli</name>
    <dbReference type="NCBI Taxonomy" id="2705255"/>
    <lineage>
        <taxon>Bacteria</taxon>
        <taxon>Bacillati</taxon>
        <taxon>Actinomycetota</taxon>
        <taxon>Actinomycetes</taxon>
        <taxon>Kitasatosporales</taxon>
        <taxon>Streptomycetaceae</taxon>
        <taxon>Streptantibioticus</taxon>
    </lineage>
</organism>
<evidence type="ECO:0000259" key="3">
    <source>
        <dbReference type="Pfam" id="PF00326"/>
    </source>
</evidence>
<feature type="region of interest" description="Disordered" evidence="2">
    <location>
        <begin position="116"/>
        <end position="137"/>
    </location>
</feature>
<dbReference type="Proteomes" id="UP001156398">
    <property type="component" value="Unassembled WGS sequence"/>
</dbReference>
<evidence type="ECO:0000313" key="5">
    <source>
        <dbReference type="Proteomes" id="UP001156398"/>
    </source>
</evidence>
<dbReference type="Pfam" id="PF00326">
    <property type="entry name" value="Peptidase_S9"/>
    <property type="match status" value="1"/>
</dbReference>
<dbReference type="SUPFAM" id="SSF53474">
    <property type="entry name" value="alpha/beta-Hydrolases"/>
    <property type="match status" value="1"/>
</dbReference>
<evidence type="ECO:0000313" key="4">
    <source>
        <dbReference type="EMBL" id="MDI5966642.1"/>
    </source>
</evidence>
<protein>
    <submittedName>
        <fullName evidence="4">Prolyl oligopeptidase family serine peptidase</fullName>
    </submittedName>
</protein>
<keyword evidence="1" id="KW-0378">Hydrolase</keyword>
<dbReference type="InterPro" id="IPR001375">
    <property type="entry name" value="Peptidase_S9_cat"/>
</dbReference>